<proteinExistence type="predicted"/>
<keyword evidence="7" id="KW-1185">Reference proteome</keyword>
<feature type="domain" description="C2H2-type" evidence="5">
    <location>
        <begin position="415"/>
        <end position="442"/>
    </location>
</feature>
<dbReference type="PANTHER" id="PTHR24379:SF127">
    <property type="entry name" value="BLOODY FINGERS-RELATED"/>
    <property type="match status" value="1"/>
</dbReference>
<feature type="domain" description="C2H2-type" evidence="5">
    <location>
        <begin position="384"/>
        <end position="412"/>
    </location>
</feature>
<evidence type="ECO:0000313" key="6">
    <source>
        <dbReference type="EMBL" id="CAF2978921.1"/>
    </source>
</evidence>
<feature type="domain" description="C2H2-type" evidence="5">
    <location>
        <begin position="353"/>
        <end position="376"/>
    </location>
</feature>
<accession>A0A7R8CZV0</accession>
<evidence type="ECO:0000256" key="1">
    <source>
        <dbReference type="ARBA" id="ARBA00022723"/>
    </source>
</evidence>
<evidence type="ECO:0000259" key="5">
    <source>
        <dbReference type="PROSITE" id="PS50157"/>
    </source>
</evidence>
<dbReference type="SUPFAM" id="SSF57667">
    <property type="entry name" value="beta-beta-alpha zinc fingers"/>
    <property type="match status" value="2"/>
</dbReference>
<protein>
    <submittedName>
        <fullName evidence="6">KRAB</fullName>
    </submittedName>
</protein>
<feature type="domain" description="C2H2-type" evidence="5">
    <location>
        <begin position="264"/>
        <end position="291"/>
    </location>
</feature>
<keyword evidence="4" id="KW-0862">Zinc</keyword>
<sequence length="497" mass="57171">MAASLTFLSVFRMGSLSDIHDSLVSRYSSLESCESIQKNDGSSFLLIRPSINKLSGYLPKLYVVVELETVKLLSYHGKVLKEEKLDGGHILDRINEGKLFMCLGIGNQTLNDSLLKDVYSEPSKREGEIAFRSRQCSFFLENTPGLCNECQSLLTTLYSIEDNFDNDTLDYDWSLSELKEEEDTFNGQLYDSQRMCLNDTEDNETKSELQEKPFNKDNMTFNKCFKCLETFNNISLLNSHEQHCLKDTEFIEKYEISLSATCSIECTICLQKFTRKGSFIRHSNLHVERMNLNEVIHCPLCGQSLDNRRLLNAHIHESHDASTGCCGICFEIISNEHLSRHFEKRHNYNPKKHLCPECGQKFKFPGELQCHTAYAHDLGGEKSVVCDQCGKVLPHRKALTKHIRRSHDHDKTRTYACQKCDRVFFENYRLKKHLSIHTGLKPFKCSRCEYCCVRKDNVFIHLRRVHKILPTSNDVIIITDQIISSESIISQKTESVA</sequence>
<dbReference type="GO" id="GO:0000977">
    <property type="term" value="F:RNA polymerase II transcription regulatory region sequence-specific DNA binding"/>
    <property type="evidence" value="ECO:0007669"/>
    <property type="project" value="TreeGrafter"/>
</dbReference>
<dbReference type="GO" id="GO:0008270">
    <property type="term" value="F:zinc ion binding"/>
    <property type="evidence" value="ECO:0007669"/>
    <property type="project" value="UniProtKB-KW"/>
</dbReference>
<dbReference type="OrthoDB" id="428658at2759"/>
<dbReference type="InterPro" id="IPR013087">
    <property type="entry name" value="Znf_C2H2_type"/>
</dbReference>
<dbReference type="Pfam" id="PF00096">
    <property type="entry name" value="zf-C2H2"/>
    <property type="match status" value="2"/>
</dbReference>
<dbReference type="GO" id="GO:0005634">
    <property type="term" value="C:nucleus"/>
    <property type="evidence" value="ECO:0007669"/>
    <property type="project" value="TreeGrafter"/>
</dbReference>
<name>A0A7R8CZV0_LEPSM</name>
<dbReference type="PROSITE" id="PS00028">
    <property type="entry name" value="ZINC_FINGER_C2H2_1"/>
    <property type="match status" value="6"/>
</dbReference>
<evidence type="ECO:0000256" key="4">
    <source>
        <dbReference type="ARBA" id="ARBA00022833"/>
    </source>
</evidence>
<reference evidence="6" key="1">
    <citation type="submission" date="2021-02" db="EMBL/GenBank/DDBJ databases">
        <authorList>
            <person name="Bekaert M."/>
        </authorList>
    </citation>
    <scope>NUCLEOTIDE SEQUENCE</scope>
    <source>
        <strain evidence="6">IoA-00</strain>
    </source>
</reference>
<dbReference type="Gene3D" id="3.30.160.60">
    <property type="entry name" value="Classic Zinc Finger"/>
    <property type="match status" value="4"/>
</dbReference>
<keyword evidence="1" id="KW-0479">Metal-binding</keyword>
<dbReference type="InterPro" id="IPR036236">
    <property type="entry name" value="Znf_C2H2_sf"/>
</dbReference>
<evidence type="ECO:0000256" key="2">
    <source>
        <dbReference type="ARBA" id="ARBA00022737"/>
    </source>
</evidence>
<dbReference type="SMART" id="SM00355">
    <property type="entry name" value="ZnF_C2H2"/>
    <property type="match status" value="8"/>
</dbReference>
<dbReference type="GO" id="GO:0000981">
    <property type="term" value="F:DNA-binding transcription factor activity, RNA polymerase II-specific"/>
    <property type="evidence" value="ECO:0007669"/>
    <property type="project" value="TreeGrafter"/>
</dbReference>
<keyword evidence="2" id="KW-0677">Repeat</keyword>
<dbReference type="PANTHER" id="PTHR24379">
    <property type="entry name" value="KRAB AND ZINC FINGER DOMAIN-CONTAINING"/>
    <property type="match status" value="1"/>
</dbReference>
<keyword evidence="3" id="KW-0863">Zinc-finger</keyword>
<dbReference type="EMBL" id="HG994585">
    <property type="protein sequence ID" value="CAF2978921.1"/>
    <property type="molecule type" value="Genomic_DNA"/>
</dbReference>
<dbReference type="PROSITE" id="PS50157">
    <property type="entry name" value="ZINC_FINGER_C2H2_2"/>
    <property type="match status" value="4"/>
</dbReference>
<evidence type="ECO:0000313" key="7">
    <source>
        <dbReference type="Proteomes" id="UP000675881"/>
    </source>
</evidence>
<dbReference type="Proteomes" id="UP000675881">
    <property type="component" value="Chromosome 6"/>
</dbReference>
<gene>
    <name evidence="6" type="ORF">LSAA_11154</name>
</gene>
<evidence type="ECO:0000256" key="3">
    <source>
        <dbReference type="ARBA" id="ARBA00022771"/>
    </source>
</evidence>
<organism evidence="6 7">
    <name type="scientific">Lepeophtheirus salmonis</name>
    <name type="common">Salmon louse</name>
    <name type="synonym">Caligus salmonis</name>
    <dbReference type="NCBI Taxonomy" id="72036"/>
    <lineage>
        <taxon>Eukaryota</taxon>
        <taxon>Metazoa</taxon>
        <taxon>Ecdysozoa</taxon>
        <taxon>Arthropoda</taxon>
        <taxon>Crustacea</taxon>
        <taxon>Multicrustacea</taxon>
        <taxon>Hexanauplia</taxon>
        <taxon>Copepoda</taxon>
        <taxon>Siphonostomatoida</taxon>
        <taxon>Caligidae</taxon>
        <taxon>Lepeophtheirus</taxon>
    </lineage>
</organism>
<dbReference type="AlphaFoldDB" id="A0A7R8CZV0"/>